<evidence type="ECO:0000256" key="2">
    <source>
        <dbReference type="ARBA" id="ARBA00004184"/>
    </source>
</evidence>
<keyword evidence="5 10" id="KW-0375">Hydrogen ion transport</keyword>
<evidence type="ECO:0000313" key="14">
    <source>
        <dbReference type="Proteomes" id="UP000294881"/>
    </source>
</evidence>
<protein>
    <recommendedName>
        <fullName evidence="10">ATP synthase epsilon chain</fullName>
    </recommendedName>
    <alternativeName>
        <fullName evidence="10">ATP synthase F1 sector epsilon subunit</fullName>
    </alternativeName>
    <alternativeName>
        <fullName evidence="10">F-ATPase epsilon subunit</fullName>
    </alternativeName>
</protein>
<dbReference type="Gene3D" id="2.60.15.10">
    <property type="entry name" value="F0F1 ATP synthase delta/epsilon subunit, N-terminal"/>
    <property type="match status" value="1"/>
</dbReference>
<dbReference type="PANTHER" id="PTHR13822:SF10">
    <property type="entry name" value="ATP SYNTHASE EPSILON CHAIN, CHLOROPLASTIC"/>
    <property type="match status" value="1"/>
</dbReference>
<dbReference type="RefSeq" id="WP_132004090.1">
    <property type="nucleotide sequence ID" value="NZ_JBHUNN010000002.1"/>
</dbReference>
<reference evidence="13 14" key="1">
    <citation type="submission" date="2019-03" db="EMBL/GenBank/DDBJ databases">
        <title>Genomic Encyclopedia of Type Strains, Phase IV (KMG-IV): sequencing the most valuable type-strain genomes for metagenomic binning, comparative biology and taxonomic classification.</title>
        <authorList>
            <person name="Goeker M."/>
        </authorList>
    </citation>
    <scope>NUCLEOTIDE SEQUENCE [LARGE SCALE GENOMIC DNA]</scope>
    <source>
        <strain evidence="13 14">DSM 22958</strain>
    </source>
</reference>
<evidence type="ECO:0000256" key="1">
    <source>
        <dbReference type="ARBA" id="ARBA00003543"/>
    </source>
</evidence>
<evidence type="ECO:0000256" key="5">
    <source>
        <dbReference type="ARBA" id="ARBA00022781"/>
    </source>
</evidence>
<dbReference type="CDD" id="cd12152">
    <property type="entry name" value="F1-ATPase_delta"/>
    <property type="match status" value="1"/>
</dbReference>
<dbReference type="GO" id="GO:0005886">
    <property type="term" value="C:plasma membrane"/>
    <property type="evidence" value="ECO:0007669"/>
    <property type="project" value="UniProtKB-SubCell"/>
</dbReference>
<evidence type="ECO:0000256" key="10">
    <source>
        <dbReference type="HAMAP-Rule" id="MF_00530"/>
    </source>
</evidence>
<dbReference type="InterPro" id="IPR036771">
    <property type="entry name" value="ATPsynth_dsu/esu_N"/>
</dbReference>
<gene>
    <name evidence="10" type="primary">atpC</name>
    <name evidence="13" type="ORF">EV666_103125</name>
</gene>
<dbReference type="GO" id="GO:0046933">
    <property type="term" value="F:proton-transporting ATP synthase activity, rotational mechanism"/>
    <property type="evidence" value="ECO:0007669"/>
    <property type="project" value="UniProtKB-UniRule"/>
</dbReference>
<evidence type="ECO:0000259" key="12">
    <source>
        <dbReference type="Pfam" id="PF02823"/>
    </source>
</evidence>
<dbReference type="EMBL" id="SLWL01000003">
    <property type="protein sequence ID" value="TCO14617.1"/>
    <property type="molecule type" value="Genomic_DNA"/>
</dbReference>
<keyword evidence="6 10" id="KW-0406">Ion transport</keyword>
<dbReference type="GO" id="GO:0012505">
    <property type="term" value="C:endomembrane system"/>
    <property type="evidence" value="ECO:0007669"/>
    <property type="project" value="UniProtKB-SubCell"/>
</dbReference>
<evidence type="ECO:0000256" key="3">
    <source>
        <dbReference type="ARBA" id="ARBA00005712"/>
    </source>
</evidence>
<evidence type="ECO:0000256" key="6">
    <source>
        <dbReference type="ARBA" id="ARBA00023065"/>
    </source>
</evidence>
<dbReference type="GO" id="GO:0005524">
    <property type="term" value="F:ATP binding"/>
    <property type="evidence" value="ECO:0007669"/>
    <property type="project" value="UniProtKB-UniRule"/>
</dbReference>
<evidence type="ECO:0000256" key="4">
    <source>
        <dbReference type="ARBA" id="ARBA00022448"/>
    </source>
</evidence>
<dbReference type="InterPro" id="IPR020546">
    <property type="entry name" value="ATP_synth_F1_dsu/esu_N"/>
</dbReference>
<feature type="domain" description="ATP synthase F1 complex delta/epsilon subunit N-terminal" evidence="12">
    <location>
        <begin position="5"/>
        <end position="83"/>
    </location>
</feature>
<keyword evidence="4 10" id="KW-0813">Transport</keyword>
<comment type="subcellular location">
    <subcellularLocation>
        <location evidence="10">Cell membrane</location>
        <topology evidence="10">Peripheral membrane protein</topology>
    </subcellularLocation>
    <subcellularLocation>
        <location evidence="2">Endomembrane system</location>
        <topology evidence="2">Peripheral membrane protein</topology>
    </subcellularLocation>
</comment>
<dbReference type="NCBIfam" id="TIGR01216">
    <property type="entry name" value="ATP_synt_epsi"/>
    <property type="match status" value="1"/>
</dbReference>
<evidence type="ECO:0000256" key="11">
    <source>
        <dbReference type="RuleBase" id="RU003656"/>
    </source>
</evidence>
<sequence>MAENFHFELVAPERLLFSGDVEAVIVPSVDGDLTVLAHHAPLMAVLKPGLITVESAGKAQAIFVRGGFADIRPDGLTILAEQAVPVEELTDDLIDVVITDAERAVDAATDDDQRRVALERLGQLKEVRGLLQS</sequence>
<dbReference type="InterPro" id="IPR001469">
    <property type="entry name" value="ATP_synth_F1_dsu/esu"/>
</dbReference>
<comment type="similarity">
    <text evidence="3 10 11">Belongs to the ATPase epsilon chain family.</text>
</comment>
<dbReference type="NCBIfam" id="NF001851">
    <property type="entry name" value="PRK00571.2-4"/>
    <property type="match status" value="1"/>
</dbReference>
<keyword evidence="8 10" id="KW-0139">CF(1)</keyword>
<keyword evidence="7 10" id="KW-0472">Membrane</keyword>
<evidence type="ECO:0000256" key="8">
    <source>
        <dbReference type="ARBA" id="ARBA00023196"/>
    </source>
</evidence>
<keyword evidence="14" id="KW-1185">Reference proteome</keyword>
<comment type="caution">
    <text evidence="13">The sequence shown here is derived from an EMBL/GenBank/DDBJ whole genome shotgun (WGS) entry which is preliminary data.</text>
</comment>
<dbReference type="PANTHER" id="PTHR13822">
    <property type="entry name" value="ATP SYNTHASE DELTA/EPSILON CHAIN"/>
    <property type="match status" value="1"/>
</dbReference>
<dbReference type="GO" id="GO:0045259">
    <property type="term" value="C:proton-transporting ATP synthase complex"/>
    <property type="evidence" value="ECO:0007669"/>
    <property type="project" value="UniProtKB-KW"/>
</dbReference>
<dbReference type="Proteomes" id="UP000294881">
    <property type="component" value="Unassembled WGS sequence"/>
</dbReference>
<dbReference type="AlphaFoldDB" id="A0A4R2GUY2"/>
<keyword evidence="9 10" id="KW-0066">ATP synthesis</keyword>
<evidence type="ECO:0000256" key="7">
    <source>
        <dbReference type="ARBA" id="ARBA00023136"/>
    </source>
</evidence>
<dbReference type="Pfam" id="PF02823">
    <property type="entry name" value="ATP-synt_DE_N"/>
    <property type="match status" value="1"/>
</dbReference>
<dbReference type="HAMAP" id="MF_00530">
    <property type="entry name" value="ATP_synth_epsil_bac"/>
    <property type="match status" value="1"/>
</dbReference>
<organism evidence="13 14">
    <name type="scientific">Camelimonas lactis</name>
    <dbReference type="NCBI Taxonomy" id="659006"/>
    <lineage>
        <taxon>Bacteria</taxon>
        <taxon>Pseudomonadati</taxon>
        <taxon>Pseudomonadota</taxon>
        <taxon>Alphaproteobacteria</taxon>
        <taxon>Hyphomicrobiales</taxon>
        <taxon>Chelatococcaceae</taxon>
        <taxon>Camelimonas</taxon>
    </lineage>
</organism>
<evidence type="ECO:0000313" key="13">
    <source>
        <dbReference type="EMBL" id="TCO14617.1"/>
    </source>
</evidence>
<accession>A0A4R2GUY2</accession>
<dbReference type="SUPFAM" id="SSF51344">
    <property type="entry name" value="Epsilon subunit of F1F0-ATP synthase N-terminal domain"/>
    <property type="match status" value="1"/>
</dbReference>
<dbReference type="OrthoDB" id="9799969at2"/>
<proteinExistence type="inferred from homology"/>
<evidence type="ECO:0000256" key="9">
    <source>
        <dbReference type="ARBA" id="ARBA00023310"/>
    </source>
</evidence>
<comment type="function">
    <text evidence="1 10">Produces ATP from ADP in the presence of a proton gradient across the membrane.</text>
</comment>
<keyword evidence="10" id="KW-1003">Cell membrane</keyword>
<name>A0A4R2GUY2_9HYPH</name>
<comment type="subunit">
    <text evidence="10 11">F-type ATPases have 2 components, CF(1) - the catalytic core - and CF(0) - the membrane proton channel. CF(1) has five subunits: alpha(3), beta(3), gamma(1), delta(1), epsilon(1). CF(0) has three main subunits: a, b and c.</text>
</comment>